<protein>
    <submittedName>
        <fullName evidence="1">Uncharacterized protein</fullName>
    </submittedName>
</protein>
<organism evidence="1 2">
    <name type="scientific">Candidatus Methylomirabilis tolerans</name>
    <dbReference type="NCBI Taxonomy" id="3123416"/>
    <lineage>
        <taxon>Bacteria</taxon>
        <taxon>Candidatus Methylomirabilota</taxon>
        <taxon>Candidatus Methylomirabilia</taxon>
        <taxon>Candidatus Methylomirabilales</taxon>
        <taxon>Candidatus Methylomirabilaceae</taxon>
        <taxon>Candidatus Methylomirabilis</taxon>
    </lineage>
</organism>
<dbReference type="AlphaFoldDB" id="A0AAJ1EI47"/>
<dbReference type="Proteomes" id="UP001197609">
    <property type="component" value="Unassembled WGS sequence"/>
</dbReference>
<evidence type="ECO:0000313" key="1">
    <source>
        <dbReference type="EMBL" id="MBZ0159313.1"/>
    </source>
</evidence>
<reference evidence="1 2" key="1">
    <citation type="journal article" date="2021" name="bioRxiv">
        <title>Unraveling nitrogen, sulfur and carbon metabolic pathways and microbial community transcriptional responses to substrate deprivation and toxicity stresses in a bioreactor mimicking anoxic brackish coastal sediment conditions.</title>
        <authorList>
            <person name="Martins P.D."/>
            <person name="Echeveste M.J."/>
            <person name="Arshad A."/>
            <person name="Kurth J."/>
            <person name="Ouboter H."/>
            <person name="Jetten M.S.M."/>
            <person name="Welte C.U."/>
        </authorList>
    </citation>
    <scope>NUCLEOTIDE SEQUENCE [LARGE SCALE GENOMIC DNA]</scope>
    <source>
        <strain evidence="1">MAG_38</strain>
    </source>
</reference>
<comment type="caution">
    <text evidence="1">The sequence shown here is derived from an EMBL/GenBank/DDBJ whole genome shotgun (WGS) entry which is preliminary data.</text>
</comment>
<sequence>MPWAGTDFRVDEDVRVDRPHCSSAIHEVEQLVAIREVNAGLESSIPILQLQCVPTTPSPGRQRLPKHLVHESGKSLPLSGSAAFERLQEIRRVRGSFFLCINV</sequence>
<proteinExistence type="predicted"/>
<accession>A0AAJ1EI47</accession>
<evidence type="ECO:0000313" key="2">
    <source>
        <dbReference type="Proteomes" id="UP001197609"/>
    </source>
</evidence>
<name>A0AAJ1EI47_9BACT</name>
<dbReference type="EMBL" id="JAIOIU010000042">
    <property type="protein sequence ID" value="MBZ0159313.1"/>
    <property type="molecule type" value="Genomic_DNA"/>
</dbReference>
<gene>
    <name evidence="1" type="ORF">K8G79_04125</name>
</gene>